<evidence type="ECO:0000259" key="2">
    <source>
        <dbReference type="Pfam" id="PF13259"/>
    </source>
</evidence>
<dbReference type="Pfam" id="PF13259">
    <property type="entry name" value="clamp_Gag1-like"/>
    <property type="match status" value="1"/>
</dbReference>
<dbReference type="PANTHER" id="PTHR33373:SF34">
    <property type="entry name" value="DUF4050 DOMAIN-CONTAINING PROTEIN"/>
    <property type="match status" value="1"/>
</dbReference>
<keyword evidence="4" id="KW-1185">Reference proteome</keyword>
<dbReference type="PANTHER" id="PTHR33373">
    <property type="entry name" value="OS07G0479600 PROTEIN"/>
    <property type="match status" value="1"/>
</dbReference>
<evidence type="ECO:0000256" key="1">
    <source>
        <dbReference type="SAM" id="MobiDB-lite"/>
    </source>
</evidence>
<evidence type="ECO:0000313" key="3">
    <source>
        <dbReference type="EMBL" id="KAG0267352.1"/>
    </source>
</evidence>
<feature type="compositionally biased region" description="Polar residues" evidence="1">
    <location>
        <begin position="238"/>
        <end position="250"/>
    </location>
</feature>
<dbReference type="AlphaFoldDB" id="A0A9P6QFK5"/>
<dbReference type="EMBL" id="JAAAJA010000005">
    <property type="protein sequence ID" value="KAG0267352.1"/>
    <property type="molecule type" value="Genomic_DNA"/>
</dbReference>
<feature type="domain" description="Gag1-like clamp" evidence="2">
    <location>
        <begin position="102"/>
        <end position="203"/>
    </location>
</feature>
<reference evidence="3" key="1">
    <citation type="journal article" date="2020" name="Fungal Divers.">
        <title>Resolving the Mortierellaceae phylogeny through synthesis of multi-gene phylogenetics and phylogenomics.</title>
        <authorList>
            <person name="Vandepol N."/>
            <person name="Liber J."/>
            <person name="Desiro A."/>
            <person name="Na H."/>
            <person name="Kennedy M."/>
            <person name="Barry K."/>
            <person name="Grigoriev I.V."/>
            <person name="Miller A.N."/>
            <person name="O'Donnell K."/>
            <person name="Stajich J.E."/>
            <person name="Bonito G."/>
        </authorList>
    </citation>
    <scope>NUCLEOTIDE SEQUENCE</scope>
    <source>
        <strain evidence="3">KOD948</strain>
    </source>
</reference>
<evidence type="ECO:0000313" key="4">
    <source>
        <dbReference type="Proteomes" id="UP000726737"/>
    </source>
</evidence>
<protein>
    <recommendedName>
        <fullName evidence="2">Gag1-like clamp domain-containing protein</fullName>
    </recommendedName>
</protein>
<name>A0A9P6QFK5_9FUNG</name>
<proteinExistence type="predicted"/>
<feature type="region of interest" description="Disordered" evidence="1">
    <location>
        <begin position="101"/>
        <end position="128"/>
    </location>
</feature>
<gene>
    <name evidence="3" type="ORF">BG011_006769</name>
</gene>
<accession>A0A9P6QFK5</accession>
<organism evidence="3 4">
    <name type="scientific">Mortierella polycephala</name>
    <dbReference type="NCBI Taxonomy" id="41804"/>
    <lineage>
        <taxon>Eukaryota</taxon>
        <taxon>Fungi</taxon>
        <taxon>Fungi incertae sedis</taxon>
        <taxon>Mucoromycota</taxon>
        <taxon>Mortierellomycotina</taxon>
        <taxon>Mortierellomycetes</taxon>
        <taxon>Mortierellales</taxon>
        <taxon>Mortierellaceae</taxon>
        <taxon>Mortierella</taxon>
    </lineage>
</organism>
<dbReference type="InterPro" id="IPR025124">
    <property type="entry name" value="Gag1-like_clamp"/>
</dbReference>
<feature type="region of interest" description="Disordered" evidence="1">
    <location>
        <begin position="213"/>
        <end position="250"/>
    </location>
</feature>
<feature type="compositionally biased region" description="Low complexity" evidence="1">
    <location>
        <begin position="109"/>
        <end position="128"/>
    </location>
</feature>
<dbReference type="Proteomes" id="UP000726737">
    <property type="component" value="Unassembled WGS sequence"/>
</dbReference>
<comment type="caution">
    <text evidence="3">The sequence shown here is derived from an EMBL/GenBank/DDBJ whole genome shotgun (WGS) entry which is preliminary data.</text>
</comment>
<sequence>MADHMDAAPEHIAPEHTASEHSGDVNLTTVNPGSLPVDAAPVEKPVWATGDPFFDTMAGMDSSGYQQYLNQVSRKNIAPAANDHVESLVSTANSMALSEQIAVSDESSHQSTSTATDAASSSATYTNTGLEHWNRTREQWTKGRWHVVPSANSNNPALSAIHPRNHDAIYDSLVYDRKRLSKPIPLPLVIKVLVSGWKRDGLWQDSPAIPQVASSSALGSTPSSTPTQGGFRAYVPGFSSTNSQSLQRKL</sequence>
<dbReference type="OrthoDB" id="5576875at2759"/>
<feature type="compositionally biased region" description="Low complexity" evidence="1">
    <location>
        <begin position="213"/>
        <end position="227"/>
    </location>
</feature>